<protein>
    <submittedName>
        <fullName evidence="2">Cell division suppressor protein YneA</fullName>
    </submittedName>
</protein>
<dbReference type="GO" id="GO:0051301">
    <property type="term" value="P:cell division"/>
    <property type="evidence" value="ECO:0007669"/>
    <property type="project" value="UniProtKB-KW"/>
</dbReference>
<feature type="transmembrane region" description="Helical" evidence="1">
    <location>
        <begin position="12"/>
        <end position="30"/>
    </location>
</feature>
<proteinExistence type="predicted"/>
<keyword evidence="1" id="KW-0812">Transmembrane</keyword>
<dbReference type="EMBL" id="CACRSY010000014">
    <property type="protein sequence ID" value="VYT23579.1"/>
    <property type="molecule type" value="Genomic_DNA"/>
</dbReference>
<gene>
    <name evidence="2" type="primary">yneA</name>
    <name evidence="2" type="ORF">BHLFYP23_00773</name>
</gene>
<keyword evidence="2" id="KW-0131">Cell cycle</keyword>
<keyword evidence="2" id="KW-0132">Cell division</keyword>
<dbReference type="InterPro" id="IPR036779">
    <property type="entry name" value="LysM_dom_sf"/>
</dbReference>
<sequence length="109" mass="12675">MNRRIGKEKVGIKGFFIAVFIIGFLIFLLFQTSNTANAGTPNSIRHKYYTSVEIEPRSSLWEIAEEYMSEEYASVEDYIKEVKEINHLTEDLIYEGAYLCIPYYSSEIK</sequence>
<name>A0A6N2UZI0_BLAHA</name>
<keyword evidence="1" id="KW-1133">Transmembrane helix</keyword>
<organism evidence="2">
    <name type="scientific">Blautia hansenii</name>
    <name type="common">Ruminococcus hansenii</name>
    <dbReference type="NCBI Taxonomy" id="1322"/>
    <lineage>
        <taxon>Bacteria</taxon>
        <taxon>Bacillati</taxon>
        <taxon>Bacillota</taxon>
        <taxon>Clostridia</taxon>
        <taxon>Lachnospirales</taxon>
        <taxon>Lachnospiraceae</taxon>
        <taxon>Blautia</taxon>
    </lineage>
</organism>
<reference evidence="2" key="1">
    <citation type="submission" date="2019-11" db="EMBL/GenBank/DDBJ databases">
        <authorList>
            <person name="Feng L."/>
        </authorList>
    </citation>
    <scope>NUCLEOTIDE SEQUENCE</scope>
    <source>
        <strain evidence="2">BhanseniiLFYP23</strain>
    </source>
</reference>
<evidence type="ECO:0000313" key="2">
    <source>
        <dbReference type="EMBL" id="VYT23579.1"/>
    </source>
</evidence>
<accession>A0A6N2UZI0</accession>
<dbReference type="RefSeq" id="WP_003021157.1">
    <property type="nucleotide sequence ID" value="NZ_CACRSY010000014.1"/>
</dbReference>
<evidence type="ECO:0000256" key="1">
    <source>
        <dbReference type="SAM" id="Phobius"/>
    </source>
</evidence>
<dbReference type="Gene3D" id="3.10.350.10">
    <property type="entry name" value="LysM domain"/>
    <property type="match status" value="1"/>
</dbReference>
<keyword evidence="1" id="KW-0472">Membrane</keyword>
<dbReference type="AlphaFoldDB" id="A0A6N2UZI0"/>